<dbReference type="UniPathway" id="UPA00248">
    <property type="reaction ID" value="UER00314"/>
</dbReference>
<feature type="domain" description="PABS" evidence="6">
    <location>
        <begin position="3"/>
        <end position="237"/>
    </location>
</feature>
<dbReference type="GO" id="GO:0005829">
    <property type="term" value="C:cytosol"/>
    <property type="evidence" value="ECO:0007669"/>
    <property type="project" value="TreeGrafter"/>
</dbReference>
<dbReference type="PANTHER" id="PTHR11558:SF11">
    <property type="entry name" value="SPERMIDINE SYNTHASE"/>
    <property type="match status" value="1"/>
</dbReference>
<evidence type="ECO:0000259" key="6">
    <source>
        <dbReference type="PROSITE" id="PS51006"/>
    </source>
</evidence>
<dbReference type="Pfam" id="PF17284">
    <property type="entry name" value="Spermine_synt_N"/>
    <property type="match status" value="1"/>
</dbReference>
<keyword evidence="2 4" id="KW-0808">Transferase</keyword>
<feature type="binding site" evidence="4">
    <location>
        <position position="164"/>
    </location>
    <ligand>
        <name>S-methyl-5'-thioadenosine</name>
        <dbReference type="ChEBI" id="CHEBI:17509"/>
    </ligand>
</feature>
<dbReference type="PANTHER" id="PTHR11558">
    <property type="entry name" value="SPERMIDINE/SPERMINE SYNTHASE"/>
    <property type="match status" value="1"/>
</dbReference>
<dbReference type="InterPro" id="IPR030374">
    <property type="entry name" value="PABS"/>
</dbReference>
<accession>A0A410FUV5</accession>
<dbReference type="Proteomes" id="UP000287233">
    <property type="component" value="Chromosome"/>
</dbReference>
<dbReference type="GO" id="GO:0004766">
    <property type="term" value="F:spermidine synthase activity"/>
    <property type="evidence" value="ECO:0007669"/>
    <property type="project" value="UniProtKB-UniRule"/>
</dbReference>
<feature type="binding site" evidence="4">
    <location>
        <begin position="157"/>
        <end position="160"/>
    </location>
    <ligand>
        <name>spermidine</name>
        <dbReference type="ChEBI" id="CHEBI:57834"/>
    </ligand>
</feature>
<feature type="binding site" evidence="4">
    <location>
        <position position="87"/>
    </location>
    <ligand>
        <name>spermidine</name>
        <dbReference type="ChEBI" id="CHEBI:57834"/>
    </ligand>
</feature>
<comment type="function">
    <text evidence="4">Catalyzes the irreversible transfer of a propylamine group from the amino donor S-adenosylmethioninamine (decarboxy-AdoMet) to putrescine (1,4-diaminobutane) to yield spermidine.</text>
</comment>
<dbReference type="AlphaFoldDB" id="A0A410FUV5"/>
<feature type="binding site" evidence="4">
    <location>
        <position position="107"/>
    </location>
    <ligand>
        <name>S-methyl-5'-thioadenosine</name>
        <dbReference type="ChEBI" id="CHEBI:17509"/>
    </ligand>
</feature>
<comment type="subunit">
    <text evidence="4">Homodimer or homotetramer.</text>
</comment>
<gene>
    <name evidence="4" type="primary">speE</name>
    <name evidence="7" type="ORF">BIP78_1091</name>
</gene>
<feature type="binding site" evidence="4">
    <location>
        <position position="63"/>
    </location>
    <ligand>
        <name>spermidine</name>
        <dbReference type="ChEBI" id="CHEBI:57834"/>
    </ligand>
</feature>
<dbReference type="SUPFAM" id="SSF53335">
    <property type="entry name" value="S-adenosyl-L-methionine-dependent methyltransferases"/>
    <property type="match status" value="1"/>
</dbReference>
<keyword evidence="4" id="KW-0745">Spermidine biosynthesis</keyword>
<evidence type="ECO:0000256" key="3">
    <source>
        <dbReference type="ARBA" id="ARBA00023115"/>
    </source>
</evidence>
<dbReference type="EMBL" id="CP034928">
    <property type="protein sequence ID" value="QAA76857.1"/>
    <property type="molecule type" value="Genomic_DNA"/>
</dbReference>
<comment type="catalytic activity">
    <reaction evidence="4">
        <text>S-adenosyl 3-(methylsulfanyl)propylamine + putrescine = S-methyl-5'-thioadenosine + spermidine + H(+)</text>
        <dbReference type="Rhea" id="RHEA:12721"/>
        <dbReference type="ChEBI" id="CHEBI:15378"/>
        <dbReference type="ChEBI" id="CHEBI:17509"/>
        <dbReference type="ChEBI" id="CHEBI:57443"/>
        <dbReference type="ChEBI" id="CHEBI:57834"/>
        <dbReference type="ChEBI" id="CHEBI:326268"/>
        <dbReference type="EC" id="2.5.1.16"/>
    </reaction>
</comment>
<dbReference type="HAMAP" id="MF_00198">
    <property type="entry name" value="Spermidine_synth"/>
    <property type="match status" value="1"/>
</dbReference>
<dbReference type="GO" id="GO:0008295">
    <property type="term" value="P:spermidine biosynthetic process"/>
    <property type="evidence" value="ECO:0007669"/>
    <property type="project" value="UniProtKB-UniRule"/>
</dbReference>
<comment type="caution">
    <text evidence="4">Lacks conserved residue(s) required for the propagation of feature annotation.</text>
</comment>
<proteinExistence type="inferred from homology"/>
<dbReference type="Pfam" id="PF01564">
    <property type="entry name" value="Spermine_synth"/>
    <property type="match status" value="1"/>
</dbReference>
<evidence type="ECO:0000313" key="7">
    <source>
        <dbReference type="EMBL" id="QAA76857.1"/>
    </source>
</evidence>
<dbReference type="KEGG" id="bih:BIP78_1091"/>
<dbReference type="Gene3D" id="3.40.50.150">
    <property type="entry name" value="Vaccinia Virus protein VP39"/>
    <property type="match status" value="1"/>
</dbReference>
<evidence type="ECO:0000256" key="2">
    <source>
        <dbReference type="ARBA" id="ARBA00022679"/>
    </source>
</evidence>
<dbReference type="InterPro" id="IPR037163">
    <property type="entry name" value="Spermidine_synt_N_sf"/>
</dbReference>
<evidence type="ECO:0000256" key="5">
    <source>
        <dbReference type="PROSITE-ProRule" id="PRU00354"/>
    </source>
</evidence>
<dbReference type="PROSITE" id="PS51006">
    <property type="entry name" value="PABS_2"/>
    <property type="match status" value="1"/>
</dbReference>
<dbReference type="Gene3D" id="2.30.140.10">
    <property type="entry name" value="Spermidine synthase, tetramerisation domain"/>
    <property type="match status" value="1"/>
</dbReference>
<evidence type="ECO:0000313" key="8">
    <source>
        <dbReference type="Proteomes" id="UP000287233"/>
    </source>
</evidence>
<evidence type="ECO:0000256" key="1">
    <source>
        <dbReference type="ARBA" id="ARBA00007867"/>
    </source>
</evidence>
<dbReference type="CDD" id="cd02440">
    <property type="entry name" value="AdoMet_MTases"/>
    <property type="match status" value="1"/>
</dbReference>
<protein>
    <recommendedName>
        <fullName evidence="4">Polyamine aminopropyltransferase</fullName>
    </recommendedName>
    <alternativeName>
        <fullName evidence="4">Putrescine aminopropyltransferase</fullName>
        <shortName evidence="4">PAPT</shortName>
    </alternativeName>
    <alternativeName>
        <fullName evidence="4">Spermidine synthase</fullName>
        <shortName evidence="4">SPDS</shortName>
        <shortName evidence="4">SPDSY</shortName>
        <ecNumber evidence="4">2.5.1.16</ecNumber>
    </alternativeName>
</protein>
<evidence type="ECO:0000256" key="4">
    <source>
        <dbReference type="HAMAP-Rule" id="MF_00198"/>
    </source>
</evidence>
<keyword evidence="3 4" id="KW-0620">Polyamine biosynthesis</keyword>
<dbReference type="InterPro" id="IPR035246">
    <property type="entry name" value="Spermidine_synt_N"/>
</dbReference>
<dbReference type="EC" id="2.5.1.16" evidence="4"/>
<dbReference type="InterPro" id="IPR001045">
    <property type="entry name" value="Spermi_synthase"/>
</dbReference>
<feature type="active site" description="Proton acceptor" evidence="4 5">
    <location>
        <position position="157"/>
    </location>
</feature>
<comment type="similarity">
    <text evidence="1 4">Belongs to the spermidine/spermine synthase family.</text>
</comment>
<dbReference type="NCBIfam" id="NF002010">
    <property type="entry name" value="PRK00811.1"/>
    <property type="match status" value="1"/>
</dbReference>
<sequence length="286" mass="31466">MTEGWICEEQSPGVRLCLEVEEPLLHLRTTCQDLALTRTRAFGRLLALDGRYMVTERDWPFYHEMLVHPALLSHARPERVLVVGGGDGGAARLALEHPSVSTVTLVEIDPGVISVARAHLASVHGGALDDPRLQVVIAPAEEFVPARTREFDAILVDSTDPVGPGEALFRRAFWTGCAAALRPGGILSLQAGDPFYHPEVLAGAMAGLREVFPVVIPHLGFVPSYPSGLWAYVLAGDRSLDVKESVLEKRFHSRRLTTRYYTPQLHRAAAVLPRFVDEIVRSEEAR</sequence>
<dbReference type="InterPro" id="IPR029063">
    <property type="entry name" value="SAM-dependent_MTases_sf"/>
</dbReference>
<dbReference type="NCBIfam" id="TIGR00417">
    <property type="entry name" value="speE"/>
    <property type="match status" value="1"/>
</dbReference>
<reference evidence="8" key="1">
    <citation type="submission" date="2018-12" db="EMBL/GenBank/DDBJ databases">
        <title>Complete genome sequence of an uncultured bacterium of the candidate phylum Bipolaricaulota.</title>
        <authorList>
            <person name="Kadnikov V.V."/>
            <person name="Mardanov A.V."/>
            <person name="Beletsky A.V."/>
            <person name="Frank Y.A."/>
            <person name="Karnachuk O.V."/>
            <person name="Ravin N.V."/>
        </authorList>
    </citation>
    <scope>NUCLEOTIDE SEQUENCE [LARGE SCALE GENOMIC DNA]</scope>
</reference>
<comment type="pathway">
    <text evidence="4">Amine and polyamine biosynthesis; spermidine biosynthesis; spermidine from putrescine: step 1/1.</text>
</comment>
<feature type="binding site" evidence="4">
    <location>
        <position position="32"/>
    </location>
    <ligand>
        <name>S-methyl-5'-thioadenosine</name>
        <dbReference type="ChEBI" id="CHEBI:17509"/>
    </ligand>
</feature>
<name>A0A410FUV5_BIPS1</name>
<organism evidence="7 8">
    <name type="scientific">Bipolaricaulis sibiricus</name>
    <dbReference type="NCBI Taxonomy" id="2501609"/>
    <lineage>
        <taxon>Bacteria</taxon>
        <taxon>Candidatus Bipolaricaulota</taxon>
        <taxon>Candidatus Bipolaricaulia</taxon>
        <taxon>Candidatus Bipolaricaulales</taxon>
        <taxon>Candidatus Bipolaricaulaceae</taxon>
        <taxon>Candidatus Bipolaricaulis</taxon>
    </lineage>
</organism>